<sequence>MKDFLFYTNPMSRGQIARWALHEVSAQEPVYEERLLDFGEEMHSREFLAMNPMGKVPMLKDRRNDTIVTEAAAICLYLAEVFPEAGLKPEAPAELGTYLRWTFFASGPMEQAIISHHLKWDSGLEKSTHMTLGFGSYDLVTETLDSKLQQSPYVCGEQFTMADVYLGSQVDWGLQFGTLPKKESFVAYAENLRRREAYQQAKAIDNEYIRQQT</sequence>
<dbReference type="SFLD" id="SFLDG00358">
    <property type="entry name" value="Main_(cytGST)"/>
    <property type="match status" value="1"/>
</dbReference>
<feature type="domain" description="GST N-terminal" evidence="1">
    <location>
        <begin position="1"/>
        <end position="86"/>
    </location>
</feature>
<organism evidence="2 3">
    <name type="scientific">Candidatus Haliotispira prima</name>
    <dbReference type="NCBI Taxonomy" id="3034016"/>
    <lineage>
        <taxon>Bacteria</taxon>
        <taxon>Pseudomonadati</taxon>
        <taxon>Spirochaetota</taxon>
        <taxon>Spirochaetia</taxon>
        <taxon>Spirochaetales</taxon>
        <taxon>Spirochaetaceae</taxon>
        <taxon>Candidatus Haliotispira</taxon>
    </lineage>
</organism>
<dbReference type="SUPFAM" id="SSF52833">
    <property type="entry name" value="Thioredoxin-like"/>
    <property type="match status" value="1"/>
</dbReference>
<dbReference type="EMBL" id="CP123443">
    <property type="protein sequence ID" value="WGK69117.1"/>
    <property type="molecule type" value="Genomic_DNA"/>
</dbReference>
<dbReference type="InterPro" id="IPR040079">
    <property type="entry name" value="Glutathione_S-Trfase"/>
</dbReference>
<dbReference type="PANTHER" id="PTHR44051">
    <property type="entry name" value="GLUTATHIONE S-TRANSFERASE-RELATED"/>
    <property type="match status" value="1"/>
</dbReference>
<dbReference type="RefSeq" id="WP_326927305.1">
    <property type="nucleotide sequence ID" value="NZ_CP123443.1"/>
</dbReference>
<dbReference type="SUPFAM" id="SSF47616">
    <property type="entry name" value="GST C-terminal domain-like"/>
    <property type="match status" value="1"/>
</dbReference>
<dbReference type="InterPro" id="IPR004045">
    <property type="entry name" value="Glutathione_S-Trfase_N"/>
</dbReference>
<gene>
    <name evidence="2" type="ORF">P0082_11635</name>
</gene>
<dbReference type="CDD" id="cd03046">
    <property type="entry name" value="GST_N_GTT1_like"/>
    <property type="match status" value="1"/>
</dbReference>
<dbReference type="Proteomes" id="UP001228690">
    <property type="component" value="Chromosome"/>
</dbReference>
<dbReference type="SFLD" id="SFLDG01150">
    <property type="entry name" value="Main.1:_Beta-like"/>
    <property type="match status" value="1"/>
</dbReference>
<dbReference type="PANTHER" id="PTHR44051:SF21">
    <property type="entry name" value="GLUTATHIONE S-TRANSFERASE FAMILY PROTEIN"/>
    <property type="match status" value="1"/>
</dbReference>
<proteinExistence type="predicted"/>
<dbReference type="Gene3D" id="1.20.1050.10">
    <property type="match status" value="1"/>
</dbReference>
<evidence type="ECO:0000313" key="3">
    <source>
        <dbReference type="Proteomes" id="UP001228690"/>
    </source>
</evidence>
<evidence type="ECO:0000313" key="2">
    <source>
        <dbReference type="EMBL" id="WGK69117.1"/>
    </source>
</evidence>
<dbReference type="InterPro" id="IPR036282">
    <property type="entry name" value="Glutathione-S-Trfase_C_sf"/>
</dbReference>
<dbReference type="Gene3D" id="3.40.30.10">
    <property type="entry name" value="Glutaredoxin"/>
    <property type="match status" value="1"/>
</dbReference>
<name>A0ABY8MGH9_9SPIO</name>
<evidence type="ECO:0000259" key="1">
    <source>
        <dbReference type="PROSITE" id="PS50404"/>
    </source>
</evidence>
<protein>
    <submittedName>
        <fullName evidence="2">Glutathione S-transferase family protein</fullName>
    </submittedName>
</protein>
<keyword evidence="3" id="KW-1185">Reference proteome</keyword>
<dbReference type="PROSITE" id="PS50404">
    <property type="entry name" value="GST_NTER"/>
    <property type="match status" value="1"/>
</dbReference>
<dbReference type="InterPro" id="IPR036249">
    <property type="entry name" value="Thioredoxin-like_sf"/>
</dbReference>
<dbReference type="SFLD" id="SFLDS00019">
    <property type="entry name" value="Glutathione_Transferase_(cytos"/>
    <property type="match status" value="1"/>
</dbReference>
<dbReference type="CDD" id="cd03207">
    <property type="entry name" value="GST_C_8"/>
    <property type="match status" value="1"/>
</dbReference>
<reference evidence="2 3" key="1">
    <citation type="submission" date="2023-04" db="EMBL/GenBank/DDBJ databases">
        <title>Spirochaete genome identified in red abalone sample constitutes a novel genus.</title>
        <authorList>
            <person name="Sharma S.P."/>
            <person name="Purcell C.M."/>
            <person name="Hyde J.R."/>
            <person name="Severin A.J."/>
        </authorList>
    </citation>
    <scope>NUCLEOTIDE SEQUENCE [LARGE SCALE GENOMIC DNA]</scope>
    <source>
        <strain evidence="2 3">SP-2023</strain>
    </source>
</reference>
<accession>A0ABY8MGH9</accession>
<dbReference type="Pfam" id="PF02798">
    <property type="entry name" value="GST_N"/>
    <property type="match status" value="1"/>
</dbReference>